<dbReference type="GO" id="GO:0020037">
    <property type="term" value="F:heme binding"/>
    <property type="evidence" value="ECO:0007669"/>
    <property type="project" value="InterPro"/>
</dbReference>
<feature type="domain" description="Cytochrome c" evidence="15">
    <location>
        <begin position="4"/>
        <end position="84"/>
    </location>
</feature>
<dbReference type="PROSITE" id="PS51007">
    <property type="entry name" value="CYTC"/>
    <property type="match status" value="1"/>
</dbReference>
<dbReference type="STRING" id="574566.I0YZ87"/>
<comment type="function">
    <text evidence="1">Functions as an electron carrier between membrane-bound cytochrome b6-f and photosystem I in oxygenic photosynthesis.</text>
</comment>
<dbReference type="SUPFAM" id="SSF46626">
    <property type="entry name" value="Cytochrome c"/>
    <property type="match status" value="1"/>
</dbReference>
<dbReference type="PANTHER" id="PTHR34688:SF2">
    <property type="entry name" value="CYTOCHROME C6, CHLOROPLASTIC"/>
    <property type="match status" value="1"/>
</dbReference>
<dbReference type="OrthoDB" id="1930491at2759"/>
<evidence type="ECO:0000256" key="4">
    <source>
        <dbReference type="ARBA" id="ARBA00022448"/>
    </source>
</evidence>
<accession>I0YZ87</accession>
<dbReference type="RefSeq" id="XP_005648250.1">
    <property type="nucleotide sequence ID" value="XM_005648193.1"/>
</dbReference>
<evidence type="ECO:0000313" key="16">
    <source>
        <dbReference type="EMBL" id="EIE23706.1"/>
    </source>
</evidence>
<evidence type="ECO:0000256" key="12">
    <source>
        <dbReference type="ARBA" id="ARBA00031247"/>
    </source>
</evidence>
<keyword evidence="8" id="KW-0249">Electron transport</keyword>
<reference evidence="16 17" key="1">
    <citation type="journal article" date="2012" name="Genome Biol.">
        <title>The genome of the polar eukaryotic microalga coccomyxa subellipsoidea reveals traits of cold adaptation.</title>
        <authorList>
            <person name="Blanc G."/>
            <person name="Agarkova I."/>
            <person name="Grimwood J."/>
            <person name="Kuo A."/>
            <person name="Brueggeman A."/>
            <person name="Dunigan D."/>
            <person name="Gurnon J."/>
            <person name="Ladunga I."/>
            <person name="Lindquist E."/>
            <person name="Lucas S."/>
            <person name="Pangilinan J."/>
            <person name="Proschold T."/>
            <person name="Salamov A."/>
            <person name="Schmutz J."/>
            <person name="Weeks D."/>
            <person name="Yamada T."/>
            <person name="Claverie J.M."/>
            <person name="Grigoriev I."/>
            <person name="Van Etten J."/>
            <person name="Lomsadze A."/>
            <person name="Borodovsky M."/>
        </authorList>
    </citation>
    <scope>NUCLEOTIDE SEQUENCE [LARGE SCALE GENOMIC DNA]</scope>
    <source>
        <strain evidence="16 17">C-169</strain>
    </source>
</reference>
<evidence type="ECO:0000256" key="5">
    <source>
        <dbReference type="ARBA" id="ARBA00022531"/>
    </source>
</evidence>
<keyword evidence="4" id="KW-0813">Transport</keyword>
<dbReference type="InterPro" id="IPR036909">
    <property type="entry name" value="Cyt_c-like_dom_sf"/>
</dbReference>
<keyword evidence="17" id="KW-1185">Reference proteome</keyword>
<keyword evidence="10" id="KW-0793">Thylakoid</keyword>
<evidence type="ECO:0000313" key="17">
    <source>
        <dbReference type="Proteomes" id="UP000007264"/>
    </source>
</evidence>
<dbReference type="eggNOG" id="ENOG502SB8G">
    <property type="taxonomic scope" value="Eukaryota"/>
</dbReference>
<proteinExistence type="inferred from homology"/>
<evidence type="ECO:0000259" key="15">
    <source>
        <dbReference type="PROSITE" id="PS51007"/>
    </source>
</evidence>
<evidence type="ECO:0000256" key="7">
    <source>
        <dbReference type="ARBA" id="ARBA00022723"/>
    </source>
</evidence>
<dbReference type="InterPro" id="IPR023655">
    <property type="entry name" value="Cyt_C6"/>
</dbReference>
<protein>
    <recommendedName>
        <fullName evidence="13">Cytochrome c-553</fullName>
    </recommendedName>
    <alternativeName>
        <fullName evidence="12">Cytochrome c553</fullName>
    </alternativeName>
    <alternativeName>
        <fullName evidence="11">Soluble cytochrome f</fullName>
    </alternativeName>
</protein>
<dbReference type="KEGG" id="csl:COCSUDRAFT_15199"/>
<dbReference type="Proteomes" id="UP000007264">
    <property type="component" value="Unassembled WGS sequence"/>
</dbReference>
<comment type="similarity">
    <text evidence="3">Belongs to the cytochrome c family. PetJ subfamily.</text>
</comment>
<sequence length="89" mass="9432">AGAADLSAGEEVFSNNCAACHTGGANVVQAEKTLQKDALVAHWCFADMLLSAQVTNGKNAMPAWAGRLSEDEIQDVAAYVYDQASNDKW</sequence>
<evidence type="ECO:0000256" key="13">
    <source>
        <dbReference type="ARBA" id="ARBA00033211"/>
    </source>
</evidence>
<dbReference type="GO" id="GO:0005506">
    <property type="term" value="F:iron ion binding"/>
    <property type="evidence" value="ECO:0007669"/>
    <property type="project" value="InterPro"/>
</dbReference>
<dbReference type="GeneID" id="17041698"/>
<evidence type="ECO:0000256" key="9">
    <source>
        <dbReference type="ARBA" id="ARBA00023004"/>
    </source>
</evidence>
<evidence type="ECO:0000256" key="10">
    <source>
        <dbReference type="ARBA" id="ARBA00023078"/>
    </source>
</evidence>
<evidence type="ECO:0000256" key="6">
    <source>
        <dbReference type="ARBA" id="ARBA00022617"/>
    </source>
</evidence>
<keyword evidence="9 14" id="KW-0408">Iron</keyword>
<dbReference type="PANTHER" id="PTHR34688">
    <property type="entry name" value="CYTOCHROME C6, CHLOROPLASTIC"/>
    <property type="match status" value="1"/>
</dbReference>
<evidence type="ECO:0000256" key="8">
    <source>
        <dbReference type="ARBA" id="ARBA00022982"/>
    </source>
</evidence>
<comment type="caution">
    <text evidence="16">The sequence shown here is derived from an EMBL/GenBank/DDBJ whole genome shotgun (WGS) entry which is preliminary data.</text>
</comment>
<evidence type="ECO:0000256" key="3">
    <source>
        <dbReference type="ARBA" id="ARBA00009650"/>
    </source>
</evidence>
<dbReference type="Gene3D" id="1.10.760.10">
    <property type="entry name" value="Cytochrome c-like domain"/>
    <property type="match status" value="1"/>
</dbReference>
<dbReference type="GO" id="GO:0009543">
    <property type="term" value="C:chloroplast thylakoid lumen"/>
    <property type="evidence" value="ECO:0007669"/>
    <property type="project" value="UniProtKB-SubCell"/>
</dbReference>
<name>I0YZ87_COCSC</name>
<evidence type="ECO:0000256" key="2">
    <source>
        <dbReference type="ARBA" id="ARBA00004456"/>
    </source>
</evidence>
<keyword evidence="5" id="KW-0602">Photosynthesis</keyword>
<dbReference type="GO" id="GO:0009055">
    <property type="term" value="F:electron transfer activity"/>
    <property type="evidence" value="ECO:0007669"/>
    <property type="project" value="InterPro"/>
</dbReference>
<dbReference type="GO" id="GO:0015979">
    <property type="term" value="P:photosynthesis"/>
    <property type="evidence" value="ECO:0007669"/>
    <property type="project" value="UniProtKB-KW"/>
</dbReference>
<dbReference type="InterPro" id="IPR009056">
    <property type="entry name" value="Cyt_c-like_dom"/>
</dbReference>
<evidence type="ECO:0000256" key="11">
    <source>
        <dbReference type="ARBA" id="ARBA00030448"/>
    </source>
</evidence>
<feature type="non-terminal residue" evidence="16">
    <location>
        <position position="1"/>
    </location>
</feature>
<comment type="subcellular location">
    <subcellularLocation>
        <location evidence="2">Plastid</location>
        <location evidence="2">Chloroplast thylakoid lumen</location>
    </subcellularLocation>
</comment>
<gene>
    <name evidence="16" type="ORF">COCSUDRAFT_15199</name>
</gene>
<dbReference type="Pfam" id="PF13442">
    <property type="entry name" value="Cytochrome_CBB3"/>
    <property type="match status" value="1"/>
</dbReference>
<keyword evidence="6 14" id="KW-0349">Heme</keyword>
<evidence type="ECO:0000256" key="14">
    <source>
        <dbReference type="PROSITE-ProRule" id="PRU00433"/>
    </source>
</evidence>
<keyword evidence="7 14" id="KW-0479">Metal-binding</keyword>
<dbReference type="AlphaFoldDB" id="I0YZ87"/>
<dbReference type="PRINTS" id="PR00605">
    <property type="entry name" value="CYTCHROMECIC"/>
</dbReference>
<dbReference type="InterPro" id="IPR008168">
    <property type="entry name" value="Cyt_C_IC"/>
</dbReference>
<evidence type="ECO:0000256" key="1">
    <source>
        <dbReference type="ARBA" id="ARBA00002347"/>
    </source>
</evidence>
<dbReference type="EMBL" id="AGSI01000007">
    <property type="protein sequence ID" value="EIE23706.1"/>
    <property type="molecule type" value="Genomic_DNA"/>
</dbReference>
<organism evidence="16 17">
    <name type="scientific">Coccomyxa subellipsoidea (strain C-169)</name>
    <name type="common">Green microalga</name>
    <dbReference type="NCBI Taxonomy" id="574566"/>
    <lineage>
        <taxon>Eukaryota</taxon>
        <taxon>Viridiplantae</taxon>
        <taxon>Chlorophyta</taxon>
        <taxon>core chlorophytes</taxon>
        <taxon>Trebouxiophyceae</taxon>
        <taxon>Trebouxiophyceae incertae sedis</taxon>
        <taxon>Coccomyxaceae</taxon>
        <taxon>Coccomyxa</taxon>
        <taxon>Coccomyxa subellipsoidea</taxon>
    </lineage>
</organism>